<dbReference type="EMBL" id="PKMF04000003">
    <property type="protein sequence ID" value="KAK7861090.1"/>
    <property type="molecule type" value="Genomic_DNA"/>
</dbReference>
<gene>
    <name evidence="1" type="ORF">CFP56_024283</name>
</gene>
<name>A0AAW0MBG1_QUESU</name>
<reference evidence="1" key="1">
    <citation type="submission" date="2017-12" db="EMBL/GenBank/DDBJ databases">
        <authorList>
            <person name="Barbosa P."/>
            <person name="Usie A."/>
            <person name="Ramos A.M."/>
        </authorList>
    </citation>
    <scope>NUCLEOTIDE SEQUENCE</scope>
    <source>
        <strain evidence="1">HL8</strain>
        <tissue evidence="1">Leaves</tissue>
    </source>
</reference>
<organism evidence="1">
    <name type="scientific">Quercus suber</name>
    <name type="common">Cork oak</name>
    <dbReference type="NCBI Taxonomy" id="58331"/>
    <lineage>
        <taxon>Eukaryota</taxon>
        <taxon>Viridiplantae</taxon>
        <taxon>Streptophyta</taxon>
        <taxon>Embryophyta</taxon>
        <taxon>Tracheophyta</taxon>
        <taxon>Spermatophyta</taxon>
        <taxon>Magnoliopsida</taxon>
        <taxon>eudicotyledons</taxon>
        <taxon>Gunneridae</taxon>
        <taxon>Pentapetalae</taxon>
        <taxon>rosids</taxon>
        <taxon>fabids</taxon>
        <taxon>Fagales</taxon>
        <taxon>Fagaceae</taxon>
        <taxon>Quercus</taxon>
    </lineage>
</organism>
<sequence>MRASFLQVNLKAFAPSRLSRNLSCIVFLRQFILGFTKKVTCLCKGEMSKREMCCSAAVTVLHLMHFLPFTSSAINLLIASQLKKELAWANQMKAVKAGVI</sequence>
<comment type="caution">
    <text evidence="1">The sequence shown here is derived from an EMBL/GenBank/DDBJ whole genome shotgun (WGS) entry which is preliminary data.</text>
</comment>
<protein>
    <submittedName>
        <fullName evidence="1">Uncharacterized protein</fullName>
    </submittedName>
</protein>
<accession>A0AAW0MBG1</accession>
<reference evidence="1" key="3">
    <citation type="submission" date="2023-07" db="EMBL/GenBank/DDBJ databases">
        <title>An improved reference 1 genome and first organelle genomes of Quercus suber.</title>
        <authorList>
            <consortium name="Genosuber Consortium"/>
            <person name="Usie A."/>
            <person name="Serra O."/>
            <person name="Barros P."/>
        </authorList>
    </citation>
    <scope>NUCLEOTIDE SEQUENCE</scope>
    <source>
        <strain evidence="1">HL8</strain>
        <tissue evidence="1">Leaves</tissue>
    </source>
</reference>
<evidence type="ECO:0000313" key="1">
    <source>
        <dbReference type="EMBL" id="KAK7861090.1"/>
    </source>
</evidence>
<dbReference type="AlphaFoldDB" id="A0AAW0MBG1"/>
<proteinExistence type="predicted"/>
<reference evidence="1" key="2">
    <citation type="journal article" date="2018" name="Sci. Data">
        <title>The draft genome sequence of cork oak.</title>
        <authorList>
            <person name="Ramos A.M."/>
            <person name="Usie A."/>
            <person name="Barbosa P."/>
            <person name="Barros P.M."/>
            <person name="Capote T."/>
            <person name="Chaves I."/>
            <person name="Simoes F."/>
            <person name="Abreu I."/>
            <person name="Carrasquinho I."/>
            <person name="Faro C."/>
            <person name="Guimaraes J.B."/>
            <person name="Mendonca D."/>
            <person name="Nobrega F."/>
            <person name="Rodrigues L."/>
            <person name="Saibo N.J.M."/>
            <person name="Varela M.C."/>
            <person name="Egas C."/>
            <person name="Matos J."/>
            <person name="Miguel C.M."/>
            <person name="Oliveira M.M."/>
            <person name="Ricardo C.P."/>
            <person name="Goncalves S."/>
        </authorList>
    </citation>
    <scope>NUCLEOTIDE SEQUENCE [LARGE SCALE GENOMIC DNA]</scope>
    <source>
        <strain evidence="1">HL8</strain>
    </source>
</reference>